<feature type="domain" description="DUF4399" evidence="2">
    <location>
        <begin position="52"/>
        <end position="143"/>
    </location>
</feature>
<dbReference type="AlphaFoldDB" id="A0A846ZMP8"/>
<feature type="chain" id="PRO_5032591371" evidence="1">
    <location>
        <begin position="20"/>
        <end position="143"/>
    </location>
</feature>
<dbReference type="EMBL" id="JAAZQD010000003">
    <property type="protein sequence ID" value="NKZ38850.1"/>
    <property type="molecule type" value="Genomic_DNA"/>
</dbReference>
<keyword evidence="1" id="KW-0732">Signal</keyword>
<dbReference type="Proteomes" id="UP000541636">
    <property type="component" value="Unassembled WGS sequence"/>
</dbReference>
<dbReference type="RefSeq" id="WP_113063390.1">
    <property type="nucleotide sequence ID" value="NZ_JAAZQD010000003.1"/>
</dbReference>
<feature type="signal peptide" evidence="1">
    <location>
        <begin position="1"/>
        <end position="19"/>
    </location>
</feature>
<reference evidence="3 4" key="1">
    <citation type="journal article" date="2017" name="Int. J. Syst. Evol. Microbiol.">
        <title>Oleiagrimonas citrea sp. nov., a marine bacterium isolated from tidal flat sediment and emended description of the genus Oleiagrimonas Fang et al. 2015 and Oleiagrimonas soli.</title>
        <authorList>
            <person name="Yang S.H."/>
            <person name="Seo H.S."/>
            <person name="Seong C.N."/>
            <person name="Kwon K.K."/>
        </authorList>
    </citation>
    <scope>NUCLEOTIDE SEQUENCE [LARGE SCALE GENOMIC DNA]</scope>
    <source>
        <strain evidence="3 4">MEBiC09124</strain>
    </source>
</reference>
<sequence length="143" mass="15373">MKRLLLGTISLLVCIGVQAAQPTLQAQSRPDDARVYILSPADGATVPRTFTVRFGLHGMGVAPAGVDRKDTGHHHLLIDVAKLPPAGQPIPADAHHRHFGGGQTETTLTLTPGTHTLQLELADSRHVPFARPLISRRITVHVK</sequence>
<gene>
    <name evidence="3" type="ORF">HF690_07740</name>
</gene>
<evidence type="ECO:0000313" key="4">
    <source>
        <dbReference type="Proteomes" id="UP000541636"/>
    </source>
</evidence>
<name>A0A846ZMP8_9GAMM</name>
<evidence type="ECO:0000313" key="3">
    <source>
        <dbReference type="EMBL" id="NKZ38850.1"/>
    </source>
</evidence>
<protein>
    <submittedName>
        <fullName evidence="3">DUF4399 domain-containing protein</fullName>
    </submittedName>
</protein>
<keyword evidence="4" id="KW-1185">Reference proteome</keyword>
<accession>A0A846ZMP8</accession>
<proteinExistence type="predicted"/>
<organism evidence="3 4">
    <name type="scientific">Oleiagrimonas citrea</name>
    <dbReference type="NCBI Taxonomy" id="1665687"/>
    <lineage>
        <taxon>Bacteria</taxon>
        <taxon>Pseudomonadati</taxon>
        <taxon>Pseudomonadota</taxon>
        <taxon>Gammaproteobacteria</taxon>
        <taxon>Lysobacterales</taxon>
        <taxon>Rhodanobacteraceae</taxon>
        <taxon>Oleiagrimonas</taxon>
    </lineage>
</organism>
<comment type="caution">
    <text evidence="3">The sequence shown here is derived from an EMBL/GenBank/DDBJ whole genome shotgun (WGS) entry which is preliminary data.</text>
</comment>
<dbReference type="Pfam" id="PF14347">
    <property type="entry name" value="DUF4399"/>
    <property type="match status" value="1"/>
</dbReference>
<dbReference type="InterPro" id="IPR025512">
    <property type="entry name" value="DUF4399"/>
</dbReference>
<evidence type="ECO:0000256" key="1">
    <source>
        <dbReference type="SAM" id="SignalP"/>
    </source>
</evidence>
<evidence type="ECO:0000259" key="2">
    <source>
        <dbReference type="Pfam" id="PF14347"/>
    </source>
</evidence>